<evidence type="ECO:0000256" key="2">
    <source>
        <dbReference type="ARBA" id="ARBA00022475"/>
    </source>
</evidence>
<evidence type="ECO:0000256" key="4">
    <source>
        <dbReference type="ARBA" id="ARBA00022989"/>
    </source>
</evidence>
<dbReference type="AlphaFoldDB" id="A0A090CYD4"/>
<sequence>MTVLPLRIFERYFFKEFCKTFFFILSAVFFLFMVIDFSSRTAMHHQHGMRFDVLEIFWYYFYEFSLEVKILVPFSALVATIKVVSELSSHGELTALLTSGMRLKRVLRPFVIMGLLLSLLTIANEEYIVPKANRYINRMIHFKKKEGKKRKSQTHIQTIPLDGGDERLLYTHYEENSQRFFDVVWLKSFDEYYRIKYLYPFQSPPLAKEVEVIKRDEKGRFSVFESFDELAILDLYLEKERLTQTIMKPEEFSLSELLKKTPPFFSECKEKECQLQTVLLLKLFLPWLTLLVILGALPSLIFFSRGKALYRIYAGALFTFFFMYLFLEAASVLAKKQVLEPELALGIPFSFFLSFILFRYYKLR</sequence>
<evidence type="ECO:0000256" key="1">
    <source>
        <dbReference type="ARBA" id="ARBA00004651"/>
    </source>
</evidence>
<comment type="caution">
    <text evidence="7">The sequence shown here is derived from an EMBL/GenBank/DDBJ whole genome shotgun (WGS) entry which is preliminary data.</text>
</comment>
<dbReference type="OrthoDB" id="22095at2"/>
<feature type="transmembrane region" description="Helical" evidence="6">
    <location>
        <begin position="343"/>
        <end position="361"/>
    </location>
</feature>
<comment type="subcellular location">
    <subcellularLocation>
        <location evidence="1">Cell membrane</location>
        <topology evidence="1">Multi-pass membrane protein</topology>
    </subcellularLocation>
</comment>
<evidence type="ECO:0000256" key="6">
    <source>
        <dbReference type="SAM" id="Phobius"/>
    </source>
</evidence>
<reference evidence="7" key="2">
    <citation type="submission" date="2014-09" db="EMBL/GenBank/DDBJ databases">
        <title>Criblamydia sequanensis harbors a mega-plasmid encoding arsenite resistance.</title>
        <authorList>
            <person name="Bertelli C."/>
            <person name="Goesmann A."/>
            <person name="Greub G."/>
        </authorList>
    </citation>
    <scope>NUCLEOTIDE SEQUENCE [LARGE SCALE GENOMIC DNA]</scope>
    <source>
        <strain evidence="7">CRIB-18</strain>
    </source>
</reference>
<dbReference type="GO" id="GO:0015920">
    <property type="term" value="P:lipopolysaccharide transport"/>
    <property type="evidence" value="ECO:0007669"/>
    <property type="project" value="TreeGrafter"/>
</dbReference>
<dbReference type="GO" id="GO:0043190">
    <property type="term" value="C:ATP-binding cassette (ABC) transporter complex"/>
    <property type="evidence" value="ECO:0007669"/>
    <property type="project" value="TreeGrafter"/>
</dbReference>
<dbReference type="eggNOG" id="COG0795">
    <property type="taxonomic scope" value="Bacteria"/>
</dbReference>
<dbReference type="EMBL" id="CCEJ010000003">
    <property type="protein sequence ID" value="CDR33331.1"/>
    <property type="molecule type" value="Genomic_DNA"/>
</dbReference>
<keyword evidence="3 6" id="KW-0812">Transmembrane</keyword>
<gene>
    <name evidence="7" type="ORF">CSEC_0496</name>
</gene>
<evidence type="ECO:0000313" key="8">
    <source>
        <dbReference type="Proteomes" id="UP000031552"/>
    </source>
</evidence>
<feature type="transmembrane region" description="Helical" evidence="6">
    <location>
        <begin position="310"/>
        <end position="331"/>
    </location>
</feature>
<evidence type="ECO:0000256" key="5">
    <source>
        <dbReference type="ARBA" id="ARBA00023136"/>
    </source>
</evidence>
<dbReference type="RefSeq" id="WP_041016840.1">
    <property type="nucleotide sequence ID" value="NZ_CCEJ010000003.1"/>
</dbReference>
<keyword evidence="5 6" id="KW-0472">Membrane</keyword>
<dbReference type="InterPro" id="IPR005495">
    <property type="entry name" value="LptG/LptF_permease"/>
</dbReference>
<accession>A0A090CYD4</accession>
<feature type="transmembrane region" description="Helical" evidence="6">
    <location>
        <begin position="59"/>
        <end position="85"/>
    </location>
</feature>
<proteinExistence type="predicted"/>
<keyword evidence="8" id="KW-1185">Reference proteome</keyword>
<keyword evidence="2" id="KW-1003">Cell membrane</keyword>
<feature type="transmembrane region" description="Helical" evidence="6">
    <location>
        <begin position="21"/>
        <end position="39"/>
    </location>
</feature>
<protein>
    <submittedName>
        <fullName evidence="7">Permease, YjgP/YjgQ family</fullName>
    </submittedName>
</protein>
<dbReference type="PANTHER" id="PTHR33529:SF6">
    <property type="entry name" value="YJGP_YJGQ FAMILY PERMEASE"/>
    <property type="match status" value="1"/>
</dbReference>
<evidence type="ECO:0000313" key="7">
    <source>
        <dbReference type="EMBL" id="CDR33331.1"/>
    </source>
</evidence>
<feature type="transmembrane region" description="Helical" evidence="6">
    <location>
        <begin position="106"/>
        <end position="123"/>
    </location>
</feature>
<evidence type="ECO:0000256" key="3">
    <source>
        <dbReference type="ARBA" id="ARBA00022692"/>
    </source>
</evidence>
<reference evidence="7" key="1">
    <citation type="submission" date="2013-12" db="EMBL/GenBank/DDBJ databases">
        <authorList>
            <person name="Linke B."/>
        </authorList>
    </citation>
    <scope>NUCLEOTIDE SEQUENCE [LARGE SCALE GENOMIC DNA]</scope>
    <source>
        <strain evidence="7">CRIB-18</strain>
    </source>
</reference>
<feature type="transmembrane region" description="Helical" evidence="6">
    <location>
        <begin position="284"/>
        <end position="303"/>
    </location>
</feature>
<dbReference type="PANTHER" id="PTHR33529">
    <property type="entry name" value="SLR0882 PROTEIN-RELATED"/>
    <property type="match status" value="1"/>
</dbReference>
<dbReference type="STRING" id="1437425.CSEC_0496"/>
<name>A0A090CYD4_9BACT</name>
<organism evidence="7 8">
    <name type="scientific">Candidatus Criblamydia sequanensis CRIB-18</name>
    <dbReference type="NCBI Taxonomy" id="1437425"/>
    <lineage>
        <taxon>Bacteria</taxon>
        <taxon>Pseudomonadati</taxon>
        <taxon>Chlamydiota</taxon>
        <taxon>Chlamydiia</taxon>
        <taxon>Parachlamydiales</taxon>
        <taxon>Candidatus Criblamydiaceae</taxon>
        <taxon>Candidatus Criblamydia</taxon>
    </lineage>
</organism>
<dbReference type="Proteomes" id="UP000031552">
    <property type="component" value="Unassembled WGS sequence"/>
</dbReference>
<dbReference type="Pfam" id="PF03739">
    <property type="entry name" value="LptF_LptG"/>
    <property type="match status" value="1"/>
</dbReference>
<keyword evidence="4 6" id="KW-1133">Transmembrane helix</keyword>